<organism evidence="1 2">
    <name type="scientific">Phlebia brevispora</name>
    <dbReference type="NCBI Taxonomy" id="194682"/>
    <lineage>
        <taxon>Eukaryota</taxon>
        <taxon>Fungi</taxon>
        <taxon>Dikarya</taxon>
        <taxon>Basidiomycota</taxon>
        <taxon>Agaricomycotina</taxon>
        <taxon>Agaricomycetes</taxon>
        <taxon>Polyporales</taxon>
        <taxon>Meruliaceae</taxon>
        <taxon>Phlebia</taxon>
    </lineage>
</organism>
<sequence>MSQRPRNDLDIAIVGGGICGLVCAIALAREGIPSQVYEASGVFGEIGAGIGLGPNAIQVLRAIGIWDQVLDKIGEGGRPNRTAWVQFRSGGEGSELIYDYPFPPGEQGAGMHRAAFLEVLVNELDTRFIHCHMNKRCMKILQDESSPTTLTLRFADGTEANVNVVLGADGIKSVVRGAVTGSDPWNDIAFSGTSCYRALVPVEPLKAKGVQVDFVQRPQCFVGKDKHVLTFSIKGGQIINVVAPDPESPTVIPATPEELLAEFDGWGSDVMGLLSCVKKTDKWLINVVHPALESYVNGRIALLGDAAHAMLPHLGAGAGQGIEDAWLLAKLLSHEQTTAENVEDVLRAYNSVRRPRAQQVWEGSRRGGDIYELADQGNRVEVEEVRKQLIGLADFVWRHNIEDDVAAAHEQLRSLAVDKTPVQRISRDSHSGDVSSKRVDSAGHSIFACNTTDDQPMAPPQIQGPIPVNLGGGLRRTRKDISVGEVTGCLVMAGTVQHLEPCDMLSVVRRLDAEEPLRCGIHEVVIAVPLHVVYDHLSVSQMLDLGKKHGVRIGRVRTGAVVKAHLREHVCSPSCPLDFWLLRRPAHSVYNRIRFAREMANLEASAFVHPSQVCFAQPVDNLLPAELPVDDVPGSRRLHELSEESRSAAEPAQFPPRILALEEIADMIRGWRQDCTPAALAEGPCAVCAQLVSCKKLESMPLSASCFDILGEANCNTVPFAVSMTPSNLMCHAAVNHADGTANVCVTCRNNLQRQRRMPRMSLANGLWLGDVPEELQGLTFMEKQLIARFRQNHYVVNVTDDREPRKMRCNAVAFAQPVAKFYAVLPPPPSEVAEFIAVVFVGPTAPTEKEFKRVPLFVRRDKVFIALQWLKNNHCDYVDLDISIENLNMYPEHRPPVDWYYERSDGQMSATSLAVNESSGDRGDAEGPCNLYVHGVCPMEVAKMSYKTRQLVCARHLKQGGRIIGYGHSSEPESMFRNPKLLPGLYPWLFPYGLGRLGNPFASVGVPRRTHIRWFMNYHDRRFQVDETFPFLLFNQEQIRACSKGGITLTERKNYPQVVEKINSLNLDVMDEFVRKCKERGYVKTENDAEKECYSVVSMVDHVAAHVPWSGTRKKYQRNEIRSLIYECGLPLFFITFSPSESKNPVCLYLCGAPIDLDDFLPMELSEKERLKTVVSNPAACAKFFNLMVQLFIKHVLRADTNKDGLFGRTSAYYGTVEQQGRTTLHLHLLLWIAGAYSPQEIRDRAVDQSSTFAAEILSWLESCHQGEFSTGSEDDIRHRLFAKGRPSENEKSKTHEHGCGKRVGKTCRARFPRYPLYEYSFVELESGALRLKKGEMWLNTFSVVLTYLMRCNTDVTSLLSGTQVKAVIAYVTDYITKMSLKSYTIFETVLSVMKDSAKINANSATPGEAARRVITKVVNALIAQQELGGPMVCSDLMGFPDHYTNKRFQPMFWMSYVKRVSSPWCPSMAASAGNDSDEDLEADEKVMVVRKGSRLMSYSKVDDYSHRPRELSNMNLYDFFKWTEIVKATSAIRNKMTDRLALAWKRFRDGEVEERTVCGGEDPLEEDNEDWIVNDGGQYFDVAQDDDDDEENQSGGHADTREYFDFSPGHLKFGSHVVCVLPAKQWRVVNFVGPPLPRRNGTDNEAYCKTMLTFFRPWCSGLDLKSSDETWMNAYDSTVLDECHRGVIRNMNLLYECLDSRDDYASRRRQEENDENLPAFIPEDDMVEIEHAGQEGDALQFLSAAAYQDAAECEEENVGKQTRHHREQMDAMRDYFTALMDAGQCETTTDPPPSASTDIASHSPARWRDILVQTCTAVLKAKFETARVPSGAADGDMSDITPACKGDVSLLDESRYNKGMLTRRDRETQELSLRASREVAREVSKAYALNVEQRRAFMIAVHHVSARTDEPLHMYLGGMAGMGKSRVISALSTYFERRNESHRFMLMAPTGAAASIIGGSTFHSLLGLHQRGRTSLKDLAKIRDVFATVDIIFIDEISMVGCKDMYDISAQLANAFNLPLQSFAGKHVIVAGDFAQLPPPGTGSVPLYSSSVGLRASASHLNGQKNSLGRALWHHFTTVVILRENMRQRGVSETDRAFREALENMRYGRCTERDLALLRTRLVGREASQPTLNAEGFRDEALVVTWNTHRDAVNEARAEYFACQHGVPLEHFYSKDELKEFAVTDSFTGHVKWCKVEAKVNDGGMTDVLRQRLWDLPAAASKHIPGKLSLCIGMPVMLKHNEATELCATNGAEGFVVSWDSAVMKSGHNRLLTVFVRLKNPSQEVHIEGLPKNVVPVAYSSEKVQCTLPDDGLIKIMREQVQILPDFAMTDFGVQGRTRYYNPVDLSRCRGHQSVYTCLSRSSSLSGTLILRPFDEGKITRGASLDVQREMRELEILDDITHMRYDGMLPEGVVHRALNWRDAKQIELRPPVDAAEWRLAKAGSLNTDDGKASPVEEPLAAFKKARSDYNTDDPLGRVLRVGGDRQAHESPAVLQPLAKIGLTWDNTNWSCAYDALLTALWNTRQEHSCAWSCTVAANSVLNEIDRDFERVNDESVLTTTREHLREIASARDPINCPRRGQALTAIDALASMLFSSRIPYANSCWHCRSCSADMDFHAISSYVWSTAWNSRRPIRTSTVSVTQLLNTLIGDHGRRRCPACNARETLSCHTTFASNPPYIILEIPAEDSRYPTLTVDRFIRYELTGEMQTWALNAAIYLGGAHFTCRFITMDNVYYHDGIQMGNTCIEEIPGVDLATARGRKACLLIYALM</sequence>
<proteinExistence type="predicted"/>
<gene>
    <name evidence="1" type="ORF">NM688_g1702</name>
</gene>
<name>A0ACC1TB09_9APHY</name>
<comment type="caution">
    <text evidence="1">The sequence shown here is derived from an EMBL/GenBank/DDBJ whole genome shotgun (WGS) entry which is preliminary data.</text>
</comment>
<reference evidence="1" key="1">
    <citation type="submission" date="2022-07" db="EMBL/GenBank/DDBJ databases">
        <title>Genome Sequence of Phlebia brevispora.</title>
        <authorList>
            <person name="Buettner E."/>
        </authorList>
    </citation>
    <scope>NUCLEOTIDE SEQUENCE</scope>
    <source>
        <strain evidence="1">MPL23</strain>
    </source>
</reference>
<dbReference type="Proteomes" id="UP001148662">
    <property type="component" value="Unassembled WGS sequence"/>
</dbReference>
<protein>
    <submittedName>
        <fullName evidence="1">Uncharacterized protein</fullName>
    </submittedName>
</protein>
<evidence type="ECO:0000313" key="2">
    <source>
        <dbReference type="Proteomes" id="UP001148662"/>
    </source>
</evidence>
<dbReference type="EMBL" id="JANHOG010000191">
    <property type="protein sequence ID" value="KAJ3557014.1"/>
    <property type="molecule type" value="Genomic_DNA"/>
</dbReference>
<evidence type="ECO:0000313" key="1">
    <source>
        <dbReference type="EMBL" id="KAJ3557014.1"/>
    </source>
</evidence>
<keyword evidence="2" id="KW-1185">Reference proteome</keyword>
<accession>A0ACC1TB09</accession>